<evidence type="ECO:0000259" key="1">
    <source>
        <dbReference type="Pfam" id="PF13304"/>
    </source>
</evidence>
<dbReference type="PANTHER" id="PTHR43581:SF2">
    <property type="entry name" value="EXCINUCLEASE ATPASE SUBUNIT"/>
    <property type="match status" value="1"/>
</dbReference>
<dbReference type="RefSeq" id="WP_139641846.1">
    <property type="nucleotide sequence ID" value="NZ_BAAAZS010000110.1"/>
</dbReference>
<dbReference type="Gene3D" id="3.40.50.300">
    <property type="entry name" value="P-loop containing nucleotide triphosphate hydrolases"/>
    <property type="match status" value="1"/>
</dbReference>
<dbReference type="Pfam" id="PF13304">
    <property type="entry name" value="AAA_21"/>
    <property type="match status" value="1"/>
</dbReference>
<evidence type="ECO:0000313" key="3">
    <source>
        <dbReference type="Proteomes" id="UP000311713"/>
    </source>
</evidence>
<name>A0A5C4VAZ7_9ACTN</name>
<organism evidence="2 3">
    <name type="scientific">Streptomyces sedi</name>
    <dbReference type="NCBI Taxonomy" id="555059"/>
    <lineage>
        <taxon>Bacteria</taxon>
        <taxon>Bacillati</taxon>
        <taxon>Actinomycetota</taxon>
        <taxon>Actinomycetes</taxon>
        <taxon>Kitasatosporales</taxon>
        <taxon>Streptomycetaceae</taxon>
        <taxon>Streptomyces</taxon>
    </lineage>
</organism>
<dbReference type="OrthoDB" id="3237462at2"/>
<dbReference type="InterPro" id="IPR014592">
    <property type="entry name" value="P-loop_UCP034888"/>
</dbReference>
<comment type="caution">
    <text evidence="2">The sequence shown here is derived from an EMBL/GenBank/DDBJ whole genome shotgun (WGS) entry which is preliminary data.</text>
</comment>
<reference evidence="2 3" key="1">
    <citation type="submission" date="2019-06" db="EMBL/GenBank/DDBJ databases">
        <title>Draft genome of Streptomyces sedi sp. JCM16909.</title>
        <authorList>
            <person name="Klykleung N."/>
            <person name="Tanasupawat S."/>
            <person name="Kudo T."/>
            <person name="Yuki M."/>
            <person name="Ohkuma M."/>
        </authorList>
    </citation>
    <scope>NUCLEOTIDE SEQUENCE [LARGE SCALE GENOMIC DNA]</scope>
    <source>
        <strain evidence="2 3">JCM 16909</strain>
    </source>
</reference>
<dbReference type="GO" id="GO:0005524">
    <property type="term" value="F:ATP binding"/>
    <property type="evidence" value="ECO:0007669"/>
    <property type="project" value="InterPro"/>
</dbReference>
<gene>
    <name evidence="2" type="ORF">FH715_06910</name>
</gene>
<accession>A0A5C4VAZ7</accession>
<dbReference type="SUPFAM" id="SSF52540">
    <property type="entry name" value="P-loop containing nucleoside triphosphate hydrolases"/>
    <property type="match status" value="1"/>
</dbReference>
<dbReference type="PIRSF" id="PIRSF034888">
    <property type="entry name" value="P-loop_UCP034888"/>
    <property type="match status" value="1"/>
</dbReference>
<sequence length="457" mass="50683">MAENPNKRRYLNRPSNIHFRVAGYKSLRDEVSIPVRPLTLIGGANSAGKSSFMQAILLLKQTIEAQFDPGPLLLDGPNVAITETRQMFSRGKSQRDTSKILRIGMSTKRMSVDLSFVKGGRGLQLEAMEVEQDQKRMRIREDTQGGRDLIDQIPNFRKQTYRRILDSEEDVSLFTRRDRCFFEVVIKMGGLTGVGVPYDPVNLFRRIALDVIHVPGLRGNPERVYPNSAVGSAFPGTFEKYVASLIHDWQTPRKEKADHLKSLNRDLEELGLTWKITARPVNDTSVELLVGRMPHAQQGGAHDVVNIADVGFGVSQTLPVLVALSVARPGQIVYLEQPEIHLHPKAQSILAGILVRHAKRGVMIVAETHSSLLIKAVQTSLARGEIGPSQTALHWFGRSPETGVTTVRTAELDELGRFGDWPIDFDDIALEAEMGYLDAVENRLAVDAEAGEGGENE</sequence>
<proteinExistence type="predicted"/>
<dbReference type="InterPro" id="IPR051396">
    <property type="entry name" value="Bact_Antivir_Def_Nuclease"/>
</dbReference>
<dbReference type="EMBL" id="VDGT01000004">
    <property type="protein sequence ID" value="TNM32129.1"/>
    <property type="molecule type" value="Genomic_DNA"/>
</dbReference>
<keyword evidence="3" id="KW-1185">Reference proteome</keyword>
<protein>
    <recommendedName>
        <fullName evidence="1">ATPase AAA-type core domain-containing protein</fullName>
    </recommendedName>
</protein>
<dbReference type="InterPro" id="IPR003959">
    <property type="entry name" value="ATPase_AAA_core"/>
</dbReference>
<dbReference type="GO" id="GO:0016887">
    <property type="term" value="F:ATP hydrolysis activity"/>
    <property type="evidence" value="ECO:0007669"/>
    <property type="project" value="InterPro"/>
</dbReference>
<dbReference type="PANTHER" id="PTHR43581">
    <property type="entry name" value="ATP/GTP PHOSPHATASE"/>
    <property type="match status" value="1"/>
</dbReference>
<feature type="domain" description="ATPase AAA-type core" evidence="1">
    <location>
        <begin position="39"/>
        <end position="374"/>
    </location>
</feature>
<dbReference type="Proteomes" id="UP000311713">
    <property type="component" value="Unassembled WGS sequence"/>
</dbReference>
<evidence type="ECO:0000313" key="2">
    <source>
        <dbReference type="EMBL" id="TNM32129.1"/>
    </source>
</evidence>
<dbReference type="InterPro" id="IPR027417">
    <property type="entry name" value="P-loop_NTPase"/>
</dbReference>
<dbReference type="AlphaFoldDB" id="A0A5C4VAZ7"/>